<evidence type="ECO:0000256" key="4">
    <source>
        <dbReference type="ARBA" id="ARBA00023242"/>
    </source>
</evidence>
<keyword evidence="3" id="KW-0677">Repeat</keyword>
<sequence length="82" mass="9925">MQPREKASINLAEALREKFKDHPEVRKILKKRHVPKPVLAATREHNTIRAKWRRKERNMRVFNKKDIPYVPEKDKHTVAQYK</sequence>
<protein>
    <submittedName>
        <fullName evidence="6">Sof1-like domain protein</fullName>
    </submittedName>
</protein>
<comment type="subcellular location">
    <subcellularLocation>
        <location evidence="1">Nucleus</location>
        <location evidence="1">Nucleolus</location>
    </subcellularLocation>
</comment>
<evidence type="ECO:0000256" key="2">
    <source>
        <dbReference type="ARBA" id="ARBA00022574"/>
    </source>
</evidence>
<dbReference type="GO" id="GO:0032040">
    <property type="term" value="C:small-subunit processome"/>
    <property type="evidence" value="ECO:0007669"/>
    <property type="project" value="TreeGrafter"/>
</dbReference>
<dbReference type="Pfam" id="PF04158">
    <property type="entry name" value="Sof1"/>
    <property type="match status" value="1"/>
</dbReference>
<organism evidence="6 7">
    <name type="scientific">Opisthorchis viverrini</name>
    <name type="common">Southeast Asian liver fluke</name>
    <dbReference type="NCBI Taxonomy" id="6198"/>
    <lineage>
        <taxon>Eukaryota</taxon>
        <taxon>Metazoa</taxon>
        <taxon>Spiralia</taxon>
        <taxon>Lophotrochozoa</taxon>
        <taxon>Platyhelminthes</taxon>
        <taxon>Trematoda</taxon>
        <taxon>Digenea</taxon>
        <taxon>Opisthorchiida</taxon>
        <taxon>Opisthorchiata</taxon>
        <taxon>Opisthorchiidae</taxon>
        <taxon>Opisthorchis</taxon>
    </lineage>
</organism>
<dbReference type="InterPro" id="IPR007287">
    <property type="entry name" value="Sof1"/>
</dbReference>
<evidence type="ECO:0000256" key="3">
    <source>
        <dbReference type="ARBA" id="ARBA00022737"/>
    </source>
</evidence>
<dbReference type="GO" id="GO:0000462">
    <property type="term" value="P:maturation of SSU-rRNA from tricistronic rRNA transcript (SSU-rRNA, 5.8S rRNA, LSU-rRNA)"/>
    <property type="evidence" value="ECO:0007669"/>
    <property type="project" value="TreeGrafter"/>
</dbReference>
<evidence type="ECO:0000313" key="6">
    <source>
        <dbReference type="EMBL" id="OON22576.1"/>
    </source>
</evidence>
<evidence type="ECO:0000256" key="1">
    <source>
        <dbReference type="ARBA" id="ARBA00004604"/>
    </source>
</evidence>
<accession>A0A1S8X7D1</accession>
<keyword evidence="2" id="KW-0853">WD repeat</keyword>
<dbReference type="AlphaFoldDB" id="A0A1S8X7D1"/>
<feature type="domain" description="Sof1-like protein" evidence="5">
    <location>
        <begin position="2"/>
        <end position="76"/>
    </location>
</feature>
<dbReference type="EMBL" id="KV891734">
    <property type="protein sequence ID" value="OON22576.1"/>
    <property type="molecule type" value="Genomic_DNA"/>
</dbReference>
<dbReference type="PANTHER" id="PTHR22851:SF0">
    <property type="entry name" value="DDB1- AND CUL4-ASSOCIATED FACTOR 13"/>
    <property type="match status" value="1"/>
</dbReference>
<keyword evidence="4" id="KW-0539">Nucleus</keyword>
<keyword evidence="7" id="KW-1185">Reference proteome</keyword>
<gene>
    <name evidence="6" type="ORF">X801_01518</name>
</gene>
<dbReference type="InterPro" id="IPR051733">
    <property type="entry name" value="WD_repeat_DCAF13/WDSOF1"/>
</dbReference>
<evidence type="ECO:0000313" key="7">
    <source>
        <dbReference type="Proteomes" id="UP000243686"/>
    </source>
</evidence>
<reference evidence="6 7" key="1">
    <citation type="submission" date="2015-03" db="EMBL/GenBank/DDBJ databases">
        <title>Draft genome of the nematode, Opisthorchis viverrini.</title>
        <authorList>
            <person name="Mitreva M."/>
        </authorList>
    </citation>
    <scope>NUCLEOTIDE SEQUENCE [LARGE SCALE GENOMIC DNA]</scope>
    <source>
        <strain evidence="6">Khon Kaen</strain>
    </source>
</reference>
<evidence type="ECO:0000259" key="5">
    <source>
        <dbReference type="Pfam" id="PF04158"/>
    </source>
</evidence>
<name>A0A1S8X7D1_OPIVI</name>
<proteinExistence type="predicted"/>
<dbReference type="Proteomes" id="UP000243686">
    <property type="component" value="Unassembled WGS sequence"/>
</dbReference>
<dbReference type="PANTHER" id="PTHR22851">
    <property type="entry name" value="U3 SMALL NUCLEOLAR RNA U3 SNORNA ASSOCIATED PROTEIN"/>
    <property type="match status" value="1"/>
</dbReference>